<feature type="compositionally biased region" description="Low complexity" evidence="1">
    <location>
        <begin position="13"/>
        <end position="23"/>
    </location>
</feature>
<organism evidence="2 3">
    <name type="scientific">Pseudocercospora fijiensis (strain CIRAD86)</name>
    <name type="common">Black leaf streak disease fungus</name>
    <name type="synonym">Mycosphaerella fijiensis</name>
    <dbReference type="NCBI Taxonomy" id="383855"/>
    <lineage>
        <taxon>Eukaryota</taxon>
        <taxon>Fungi</taxon>
        <taxon>Dikarya</taxon>
        <taxon>Ascomycota</taxon>
        <taxon>Pezizomycotina</taxon>
        <taxon>Dothideomycetes</taxon>
        <taxon>Dothideomycetidae</taxon>
        <taxon>Mycosphaerellales</taxon>
        <taxon>Mycosphaerellaceae</taxon>
        <taxon>Pseudocercospora</taxon>
    </lineage>
</organism>
<protein>
    <submittedName>
        <fullName evidence="2">Uncharacterized protein</fullName>
    </submittedName>
</protein>
<dbReference type="OrthoDB" id="199599at2759"/>
<feature type="region of interest" description="Disordered" evidence="1">
    <location>
        <begin position="1"/>
        <end position="23"/>
    </location>
</feature>
<evidence type="ECO:0000313" key="2">
    <source>
        <dbReference type="EMBL" id="EME87723.1"/>
    </source>
</evidence>
<feature type="compositionally biased region" description="Basic residues" evidence="1">
    <location>
        <begin position="1"/>
        <end position="12"/>
    </location>
</feature>
<reference evidence="2 3" key="1">
    <citation type="journal article" date="2012" name="PLoS Pathog.">
        <title>Diverse lifestyles and strategies of plant pathogenesis encoded in the genomes of eighteen Dothideomycetes fungi.</title>
        <authorList>
            <person name="Ohm R.A."/>
            <person name="Feau N."/>
            <person name="Henrissat B."/>
            <person name="Schoch C.L."/>
            <person name="Horwitz B.A."/>
            <person name="Barry K.W."/>
            <person name="Condon B.J."/>
            <person name="Copeland A.C."/>
            <person name="Dhillon B."/>
            <person name="Glaser F."/>
            <person name="Hesse C.N."/>
            <person name="Kosti I."/>
            <person name="LaButti K."/>
            <person name="Lindquist E.A."/>
            <person name="Lucas S."/>
            <person name="Salamov A.A."/>
            <person name="Bradshaw R.E."/>
            <person name="Ciuffetti L."/>
            <person name="Hamelin R.C."/>
            <person name="Kema G.H.J."/>
            <person name="Lawrence C."/>
            <person name="Scott J.A."/>
            <person name="Spatafora J.W."/>
            <person name="Turgeon B.G."/>
            <person name="de Wit P.J.G.M."/>
            <person name="Zhong S."/>
            <person name="Goodwin S.B."/>
            <person name="Grigoriev I.V."/>
        </authorList>
    </citation>
    <scope>NUCLEOTIDE SEQUENCE [LARGE SCALE GENOMIC DNA]</scope>
    <source>
        <strain evidence="2 3">CIRAD86</strain>
    </source>
</reference>
<dbReference type="HOGENOM" id="CLU_2559258_0_0_1"/>
<evidence type="ECO:0000313" key="3">
    <source>
        <dbReference type="Proteomes" id="UP000016932"/>
    </source>
</evidence>
<keyword evidence="3" id="KW-1185">Reference proteome</keyword>
<dbReference type="VEuPathDB" id="FungiDB:MYCFIDRAFT_209597"/>
<accession>N1QA02</accession>
<dbReference type="RefSeq" id="XP_007921059.1">
    <property type="nucleotide sequence ID" value="XM_007922868.1"/>
</dbReference>
<gene>
    <name evidence="2" type="ORF">MYCFIDRAFT_181037</name>
</gene>
<name>N1QA02_PSEFD</name>
<proteinExistence type="predicted"/>
<dbReference type="KEGG" id="pfj:MYCFIDRAFT_209597"/>
<dbReference type="Proteomes" id="UP000016932">
    <property type="component" value="Unassembled WGS sequence"/>
</dbReference>
<evidence type="ECO:0000256" key="1">
    <source>
        <dbReference type="SAM" id="MobiDB-lite"/>
    </source>
</evidence>
<dbReference type="EMBL" id="KB446555">
    <property type="protein sequence ID" value="EME87723.1"/>
    <property type="molecule type" value="Genomic_DNA"/>
</dbReference>
<dbReference type="AlphaFoldDB" id="N1QA02"/>
<sequence>MRMKLHRRRKPGQRQNFGQGQQSQLKFCTTQSCSLFEFGLLDSALWMAQIRDSSLRELLRHDGCSTEINLRLEVGLRGLIRY</sequence>